<dbReference type="EC" id="6.3.4.2" evidence="3"/>
<dbReference type="RefSeq" id="WP_043813282.1">
    <property type="nucleotide sequence ID" value="NZ_JOEF01000024.1"/>
</dbReference>
<dbReference type="PROSITE" id="PS51273">
    <property type="entry name" value="GATASE_TYPE_1"/>
    <property type="match status" value="1"/>
</dbReference>
<evidence type="ECO:0000256" key="2">
    <source>
        <dbReference type="ARBA" id="ARBA00007533"/>
    </source>
</evidence>
<name>A0A1G9SAU0_ALLAB</name>
<feature type="domain" description="Glutamine amidotransferase" evidence="10">
    <location>
        <begin position="24"/>
        <end position="230"/>
    </location>
</feature>
<keyword evidence="4" id="KW-0436">Ligase</keyword>
<dbReference type="GO" id="GO:0005524">
    <property type="term" value="F:ATP binding"/>
    <property type="evidence" value="ECO:0007669"/>
    <property type="project" value="UniProtKB-KW"/>
</dbReference>
<dbReference type="InterPro" id="IPR004468">
    <property type="entry name" value="CTP_synthase"/>
</dbReference>
<dbReference type="Proteomes" id="UP000183376">
    <property type="component" value="Chromosome I"/>
</dbReference>
<protein>
    <recommendedName>
        <fullName evidence="3">CTP synthase (glutamine hydrolyzing)</fullName>
        <ecNumber evidence="3">6.3.4.2</ecNumber>
    </recommendedName>
</protein>
<dbReference type="Gene3D" id="3.40.50.880">
    <property type="match status" value="1"/>
</dbReference>
<evidence type="ECO:0000256" key="3">
    <source>
        <dbReference type="ARBA" id="ARBA00012291"/>
    </source>
</evidence>
<evidence type="ECO:0000256" key="8">
    <source>
        <dbReference type="ARBA" id="ARBA00022975"/>
    </source>
</evidence>
<evidence type="ECO:0000256" key="1">
    <source>
        <dbReference type="ARBA" id="ARBA00005171"/>
    </source>
</evidence>
<reference evidence="11 12" key="1">
    <citation type="submission" date="2016-10" db="EMBL/GenBank/DDBJ databases">
        <authorList>
            <person name="de Groot N.N."/>
        </authorList>
    </citation>
    <scope>NUCLEOTIDE SEQUENCE [LARGE SCALE GENOMIC DNA]</scope>
    <source>
        <strain evidence="11 12">DSM 44149</strain>
    </source>
</reference>
<dbReference type="eggNOG" id="COG0504">
    <property type="taxonomic scope" value="Bacteria"/>
</dbReference>
<evidence type="ECO:0000256" key="9">
    <source>
        <dbReference type="ARBA" id="ARBA00047781"/>
    </source>
</evidence>
<sequence>MSNAPTTIAVIGDHHPGYAPHETITDALRHVDAQHGTRTVSRWIATPDAQTLTTTDLAAYDGFWIAPGSPYRSIDGALRVIEHARLHDRPLLGTCGGFQHLVLEFARNVLGITDAAHAEYDPYASRLFVRALTCSLAGLTLEVRVLPNTLAARLYNDARAAETYHCDFGLAPEHIPQLQAGGLTVSGVDDTGEPRIIELPGRRFFLGTLFVPQTTSTAQRPHPLVEGFVRACST</sequence>
<dbReference type="GO" id="GO:0005829">
    <property type="term" value="C:cytosol"/>
    <property type="evidence" value="ECO:0007669"/>
    <property type="project" value="TreeGrafter"/>
</dbReference>
<keyword evidence="11" id="KW-0808">Transferase</keyword>
<evidence type="ECO:0000256" key="4">
    <source>
        <dbReference type="ARBA" id="ARBA00022598"/>
    </source>
</evidence>
<dbReference type="AlphaFoldDB" id="A0A1G9SAU0"/>
<keyword evidence="8" id="KW-0665">Pyrimidine biosynthesis</keyword>
<dbReference type="EMBL" id="LT629701">
    <property type="protein sequence ID" value="SDM32539.1"/>
    <property type="molecule type" value="Genomic_DNA"/>
</dbReference>
<comment type="pathway">
    <text evidence="1">Pyrimidine metabolism; CTP biosynthesis via de novo pathway; CTP from UDP: step 2/2.</text>
</comment>
<organism evidence="11 12">
    <name type="scientific">Allokutzneria albata</name>
    <name type="common">Kibdelosporangium albatum</name>
    <dbReference type="NCBI Taxonomy" id="211114"/>
    <lineage>
        <taxon>Bacteria</taxon>
        <taxon>Bacillati</taxon>
        <taxon>Actinomycetota</taxon>
        <taxon>Actinomycetes</taxon>
        <taxon>Pseudonocardiales</taxon>
        <taxon>Pseudonocardiaceae</taxon>
        <taxon>Allokutzneria</taxon>
    </lineage>
</organism>
<evidence type="ECO:0000313" key="11">
    <source>
        <dbReference type="EMBL" id="SDM32539.1"/>
    </source>
</evidence>
<gene>
    <name evidence="11" type="ORF">SAMN04489726_1022</name>
</gene>
<evidence type="ECO:0000313" key="12">
    <source>
        <dbReference type="Proteomes" id="UP000183376"/>
    </source>
</evidence>
<accession>A0A1G9SAU0</accession>
<keyword evidence="6" id="KW-0067">ATP-binding</keyword>
<dbReference type="GO" id="GO:0042802">
    <property type="term" value="F:identical protein binding"/>
    <property type="evidence" value="ECO:0007669"/>
    <property type="project" value="TreeGrafter"/>
</dbReference>
<keyword evidence="12" id="KW-1185">Reference proteome</keyword>
<evidence type="ECO:0000256" key="6">
    <source>
        <dbReference type="ARBA" id="ARBA00022840"/>
    </source>
</evidence>
<keyword evidence="7 11" id="KW-0315">Glutamine amidotransferase</keyword>
<dbReference type="GO" id="GO:0016740">
    <property type="term" value="F:transferase activity"/>
    <property type="evidence" value="ECO:0007669"/>
    <property type="project" value="UniProtKB-KW"/>
</dbReference>
<dbReference type="UniPathway" id="UPA00159">
    <property type="reaction ID" value="UER00277"/>
</dbReference>
<keyword evidence="5" id="KW-0547">Nucleotide-binding</keyword>
<comment type="catalytic activity">
    <reaction evidence="9">
        <text>UTP + L-glutamine + ATP + H2O = CTP + L-glutamate + ADP + phosphate + 2 H(+)</text>
        <dbReference type="Rhea" id="RHEA:26426"/>
        <dbReference type="ChEBI" id="CHEBI:15377"/>
        <dbReference type="ChEBI" id="CHEBI:15378"/>
        <dbReference type="ChEBI" id="CHEBI:29985"/>
        <dbReference type="ChEBI" id="CHEBI:30616"/>
        <dbReference type="ChEBI" id="CHEBI:37563"/>
        <dbReference type="ChEBI" id="CHEBI:43474"/>
        <dbReference type="ChEBI" id="CHEBI:46398"/>
        <dbReference type="ChEBI" id="CHEBI:58359"/>
        <dbReference type="ChEBI" id="CHEBI:456216"/>
        <dbReference type="EC" id="6.3.4.2"/>
    </reaction>
</comment>
<dbReference type="NCBIfam" id="NF004836">
    <property type="entry name" value="PRK06186.1"/>
    <property type="match status" value="1"/>
</dbReference>
<dbReference type="PANTHER" id="PTHR11550">
    <property type="entry name" value="CTP SYNTHASE"/>
    <property type="match status" value="1"/>
</dbReference>
<dbReference type="GO" id="GO:0044210">
    <property type="term" value="P:'de novo' CTP biosynthetic process"/>
    <property type="evidence" value="ECO:0007669"/>
    <property type="project" value="UniProtKB-UniPathway"/>
</dbReference>
<evidence type="ECO:0000256" key="7">
    <source>
        <dbReference type="ARBA" id="ARBA00022962"/>
    </source>
</evidence>
<proteinExistence type="inferred from homology"/>
<dbReference type="InterPro" id="IPR017926">
    <property type="entry name" value="GATASE"/>
</dbReference>
<dbReference type="InterPro" id="IPR029062">
    <property type="entry name" value="Class_I_gatase-like"/>
</dbReference>
<dbReference type="GO" id="GO:0019856">
    <property type="term" value="P:pyrimidine nucleobase biosynthetic process"/>
    <property type="evidence" value="ECO:0007669"/>
    <property type="project" value="TreeGrafter"/>
</dbReference>
<dbReference type="PANTHER" id="PTHR11550:SF0">
    <property type="entry name" value="CTP SYNTHASE-RELATED"/>
    <property type="match status" value="1"/>
</dbReference>
<dbReference type="GO" id="GO:0003883">
    <property type="term" value="F:CTP synthase activity"/>
    <property type="evidence" value="ECO:0007669"/>
    <property type="project" value="UniProtKB-EC"/>
</dbReference>
<dbReference type="Pfam" id="PF00117">
    <property type="entry name" value="GATase"/>
    <property type="match status" value="1"/>
</dbReference>
<dbReference type="SUPFAM" id="SSF52317">
    <property type="entry name" value="Class I glutamine amidotransferase-like"/>
    <property type="match status" value="1"/>
</dbReference>
<comment type="similarity">
    <text evidence="2">Belongs to the CTP synthase family.</text>
</comment>
<evidence type="ECO:0000256" key="5">
    <source>
        <dbReference type="ARBA" id="ARBA00022741"/>
    </source>
</evidence>
<evidence type="ECO:0000259" key="10">
    <source>
        <dbReference type="Pfam" id="PF00117"/>
    </source>
</evidence>
<dbReference type="STRING" id="211114.SAMN04489726_1022"/>